<accession>A0ABV0U9L6</accession>
<feature type="compositionally biased region" description="Basic residues" evidence="1">
    <location>
        <begin position="41"/>
        <end position="57"/>
    </location>
</feature>
<sequence>DELPPLPVPVLEELEGELPPLPVPVHEGCEDALPPSAVPQRPRRRSPGPRCRSRGLSRRSPQPRQGTSGFCTALRGTTVVPGLQSSTVVLGLPSSTAGFLVIVL</sequence>
<dbReference type="Proteomes" id="UP001482620">
    <property type="component" value="Unassembled WGS sequence"/>
</dbReference>
<organism evidence="2 3">
    <name type="scientific">Ilyodon furcidens</name>
    <name type="common">goldbreast splitfin</name>
    <dbReference type="NCBI Taxonomy" id="33524"/>
    <lineage>
        <taxon>Eukaryota</taxon>
        <taxon>Metazoa</taxon>
        <taxon>Chordata</taxon>
        <taxon>Craniata</taxon>
        <taxon>Vertebrata</taxon>
        <taxon>Euteleostomi</taxon>
        <taxon>Actinopterygii</taxon>
        <taxon>Neopterygii</taxon>
        <taxon>Teleostei</taxon>
        <taxon>Neoteleostei</taxon>
        <taxon>Acanthomorphata</taxon>
        <taxon>Ovalentaria</taxon>
        <taxon>Atherinomorphae</taxon>
        <taxon>Cyprinodontiformes</taxon>
        <taxon>Goodeidae</taxon>
        <taxon>Ilyodon</taxon>
    </lineage>
</organism>
<evidence type="ECO:0000313" key="3">
    <source>
        <dbReference type="Proteomes" id="UP001482620"/>
    </source>
</evidence>
<feature type="region of interest" description="Disordered" evidence="1">
    <location>
        <begin position="19"/>
        <end position="70"/>
    </location>
</feature>
<dbReference type="EMBL" id="JAHRIQ010061543">
    <property type="protein sequence ID" value="MEQ2241644.1"/>
    <property type="molecule type" value="Genomic_DNA"/>
</dbReference>
<keyword evidence="3" id="KW-1185">Reference proteome</keyword>
<proteinExistence type="predicted"/>
<comment type="caution">
    <text evidence="2">The sequence shown here is derived from an EMBL/GenBank/DDBJ whole genome shotgun (WGS) entry which is preliminary data.</text>
</comment>
<evidence type="ECO:0000256" key="1">
    <source>
        <dbReference type="SAM" id="MobiDB-lite"/>
    </source>
</evidence>
<name>A0ABV0U9L6_9TELE</name>
<reference evidence="2 3" key="1">
    <citation type="submission" date="2021-06" db="EMBL/GenBank/DDBJ databases">
        <authorList>
            <person name="Palmer J.M."/>
        </authorList>
    </citation>
    <scope>NUCLEOTIDE SEQUENCE [LARGE SCALE GENOMIC DNA]</scope>
    <source>
        <strain evidence="3">if_2019</strain>
        <tissue evidence="2">Muscle</tissue>
    </source>
</reference>
<feature type="non-terminal residue" evidence="2">
    <location>
        <position position="1"/>
    </location>
</feature>
<protein>
    <submittedName>
        <fullName evidence="2">Uncharacterized protein</fullName>
    </submittedName>
</protein>
<gene>
    <name evidence="2" type="ORF">ILYODFUR_027446</name>
</gene>
<evidence type="ECO:0000313" key="2">
    <source>
        <dbReference type="EMBL" id="MEQ2241644.1"/>
    </source>
</evidence>